<dbReference type="Gene3D" id="3.40.50.150">
    <property type="entry name" value="Vaccinia Virus protein VP39"/>
    <property type="match status" value="1"/>
</dbReference>
<dbReference type="CDD" id="cd02440">
    <property type="entry name" value="AdoMet_MTases"/>
    <property type="match status" value="1"/>
</dbReference>
<sequence length="276" mass="30200">MSTADVQDQTISTMPRGGPGASWLDRRFQTDTLEYLDRDDVPDEVKQKVITMLNWMGTLTKLHEKSARTALKFVSGIPNPRILELGAGHGKLSAKILELHPTATVTTSDVDPTSVANMAAGELGTHPRARTELVDATAIDAEDNSYDLVVFAQAFHHLPPAIACRAIAEATRVGKYFLVIDLKRQPPLRLVLRWALLLPLQLMLLPWATTRPFLHDGMISVLRAYSPSAFEALGRAADPGMRIAILPPPTRLSAPSLTVVFSRNGTTSPRRTNPTP</sequence>
<feature type="region of interest" description="Disordered" evidence="1">
    <location>
        <begin position="1"/>
        <end position="23"/>
    </location>
</feature>
<accession>A0A653F1L7</accession>
<name>A0A653F1L7_9MYCO</name>
<dbReference type="Pfam" id="PF13649">
    <property type="entry name" value="Methyltransf_25"/>
    <property type="match status" value="1"/>
</dbReference>
<gene>
    <name evidence="3" type="ORF">BIN_B_05201</name>
</gene>
<feature type="domain" description="Methyltransferase" evidence="2">
    <location>
        <begin position="82"/>
        <end position="173"/>
    </location>
</feature>
<feature type="compositionally biased region" description="Polar residues" evidence="1">
    <location>
        <begin position="1"/>
        <end position="13"/>
    </location>
</feature>
<dbReference type="InterPro" id="IPR041698">
    <property type="entry name" value="Methyltransf_25"/>
</dbReference>
<dbReference type="EMBL" id="LR589170">
    <property type="protein sequence ID" value="VTP03675.1"/>
    <property type="molecule type" value="Genomic_DNA"/>
</dbReference>
<dbReference type="SUPFAM" id="SSF53335">
    <property type="entry name" value="S-adenosyl-L-methionine-dependent methyltransferases"/>
    <property type="match status" value="1"/>
</dbReference>
<evidence type="ECO:0000259" key="2">
    <source>
        <dbReference type="Pfam" id="PF13649"/>
    </source>
</evidence>
<protein>
    <recommendedName>
        <fullName evidence="2">Methyltransferase domain-containing protein</fullName>
    </recommendedName>
</protein>
<reference evidence="3" key="1">
    <citation type="submission" date="2019-05" db="EMBL/GenBank/DDBJ databases">
        <authorList>
            <person name="Naeem R."/>
            <person name="Antony C."/>
            <person name="Guan Q."/>
        </authorList>
    </citation>
    <scope>NUCLEOTIDE SEQUENCE</scope>
    <source>
        <strain evidence="3">2</strain>
    </source>
</reference>
<evidence type="ECO:0000313" key="3">
    <source>
        <dbReference type="EMBL" id="VTP03675.1"/>
    </source>
</evidence>
<evidence type="ECO:0000256" key="1">
    <source>
        <dbReference type="SAM" id="MobiDB-lite"/>
    </source>
</evidence>
<dbReference type="AlphaFoldDB" id="A0A653F1L7"/>
<dbReference type="InterPro" id="IPR029063">
    <property type="entry name" value="SAM-dependent_MTases_sf"/>
</dbReference>
<organism evidence="3">
    <name type="scientific">Mycobacterium riyadhense</name>
    <dbReference type="NCBI Taxonomy" id="486698"/>
    <lineage>
        <taxon>Bacteria</taxon>
        <taxon>Bacillati</taxon>
        <taxon>Actinomycetota</taxon>
        <taxon>Actinomycetes</taxon>
        <taxon>Mycobacteriales</taxon>
        <taxon>Mycobacteriaceae</taxon>
        <taxon>Mycobacterium</taxon>
    </lineage>
</organism>
<proteinExistence type="predicted"/>